<name>A0A9Y1I0P2_9HEPC</name>
<reference evidence="1" key="1">
    <citation type="submission" date="2023-01" db="EMBL/GenBank/DDBJ databases">
        <title>Viral Hepatitis Elimination in Thailand (Micro-elimination); Test to Treat, Phetchabun Model.</title>
        <authorList>
            <person name="Poovorawan Y."/>
            <person name="Wasitthankasem R."/>
            <person name="Posuwan N."/>
            <person name="Hansoongnern P."/>
            <person name="Pratedrat P."/>
            <person name="Pimsing N."/>
            <person name="Wanlapakorn N."/>
            <person name="Vongpunsawad S."/>
        </authorList>
    </citation>
    <scope>NUCLEOTIDE SEQUENCE</scope>
    <source>
        <strain evidence="1">P0777700293</strain>
    </source>
</reference>
<proteinExistence type="predicted"/>
<sequence length="125" mass="13318">MSTLPKPQRKPKETLTVALWTSSSRAAARSLVESTCCRAGAPGWVCARLERPQNGPSPEVGASPYQRRAHRRAVAGDNPATLGPCTEMRVAVGRDGFFPPAALVRTGAQMTPGEGHAIWVRSSIP</sequence>
<gene>
    <name evidence="1" type="primary">POLY</name>
</gene>
<accession>A0A9Y1I0P2</accession>
<organism evidence="1">
    <name type="scientific">Hepacivirus hominis</name>
    <dbReference type="NCBI Taxonomy" id="3052230"/>
    <lineage>
        <taxon>Viruses</taxon>
        <taxon>Riboviria</taxon>
        <taxon>Orthornavirae</taxon>
        <taxon>Kitrinoviricota</taxon>
        <taxon>Flasuviricetes</taxon>
        <taxon>Amarillovirales</taxon>
        <taxon>Flaviviridae</taxon>
        <taxon>Hepacivirus</taxon>
    </lineage>
</organism>
<protein>
    <submittedName>
        <fullName evidence="1">Protein F</fullName>
    </submittedName>
</protein>
<dbReference type="EMBL" id="OQ351417">
    <property type="protein sequence ID" value="WCJ13887.1"/>
    <property type="molecule type" value="Genomic_RNA"/>
</dbReference>
<evidence type="ECO:0000313" key="1">
    <source>
        <dbReference type="EMBL" id="WCJ13887.1"/>
    </source>
</evidence>